<comment type="catalytic activity">
    <reaction evidence="7 9">
        <text>D-threo-isocitrate + NADP(+) = 2-oxoglutarate + CO2 + NADPH</text>
        <dbReference type="Rhea" id="RHEA:19629"/>
        <dbReference type="ChEBI" id="CHEBI:15562"/>
        <dbReference type="ChEBI" id="CHEBI:16526"/>
        <dbReference type="ChEBI" id="CHEBI:16810"/>
        <dbReference type="ChEBI" id="CHEBI:57783"/>
        <dbReference type="ChEBI" id="CHEBI:58349"/>
        <dbReference type="EC" id="1.1.1.42"/>
    </reaction>
</comment>
<evidence type="ECO:0000256" key="2">
    <source>
        <dbReference type="ARBA" id="ARBA00022532"/>
    </source>
</evidence>
<comment type="cofactor">
    <cofactor evidence="12">
        <name>Mg(2+)</name>
        <dbReference type="ChEBI" id="CHEBI:18420"/>
    </cofactor>
    <cofactor evidence="12">
        <name>Mn(2+)</name>
        <dbReference type="ChEBI" id="CHEBI:29035"/>
    </cofactor>
    <text evidence="12">Binds 1 Mg(2+) or Mn(2+) ion per subunit.</text>
</comment>
<dbReference type="PIRSF" id="PIRSF009407">
    <property type="entry name" value="IDH_monmr"/>
    <property type="match status" value="1"/>
</dbReference>
<dbReference type="EC" id="1.1.1.42" evidence="9"/>
<feature type="binding site" evidence="13">
    <location>
        <begin position="82"/>
        <end position="87"/>
    </location>
    <ligand>
        <name>NADP(+)</name>
        <dbReference type="ChEBI" id="CHEBI:58349"/>
    </ligand>
</feature>
<feature type="binding site" evidence="11">
    <location>
        <begin position="132"/>
        <end position="139"/>
    </location>
    <ligand>
        <name>substrate</name>
    </ligand>
</feature>
<evidence type="ECO:0000256" key="12">
    <source>
        <dbReference type="PIRSR" id="PIRSR009407-3"/>
    </source>
</evidence>
<evidence type="ECO:0000256" key="13">
    <source>
        <dbReference type="PIRSR" id="PIRSR009407-4"/>
    </source>
</evidence>
<dbReference type="PANTHER" id="PTHR36999">
    <property type="entry name" value="ISOCITRATE DEHYDROGENASE [NADP]"/>
    <property type="match status" value="1"/>
</dbReference>
<evidence type="ECO:0000256" key="11">
    <source>
        <dbReference type="PIRSR" id="PIRSR009407-2"/>
    </source>
</evidence>
<dbReference type="GO" id="GO:0046872">
    <property type="term" value="F:metal ion binding"/>
    <property type="evidence" value="ECO:0007669"/>
    <property type="project" value="UniProtKB-KW"/>
</dbReference>
<dbReference type="SUPFAM" id="SSF53659">
    <property type="entry name" value="Isocitrate/Isopropylmalate dehydrogenase-like"/>
    <property type="match status" value="1"/>
</dbReference>
<comment type="similarity">
    <text evidence="8 9">Belongs to the monomeric-type IDH family.</text>
</comment>
<protein>
    <recommendedName>
        <fullName evidence="9">Isocitrate dehydrogenase [NADP]</fullName>
        <ecNumber evidence="9">1.1.1.42</ecNumber>
    </recommendedName>
    <alternativeName>
        <fullName evidence="9">Oxalosuccinate decarboxylase</fullName>
    </alternativeName>
</protein>
<feature type="binding site" evidence="13">
    <location>
        <begin position="599"/>
        <end position="601"/>
    </location>
    <ligand>
        <name>NADP(+)</name>
        <dbReference type="ChEBI" id="CHEBI:58349"/>
    </ligand>
</feature>
<feature type="binding site" evidence="11">
    <location>
        <position position="145"/>
    </location>
    <ligand>
        <name>D-threo-isocitrate</name>
        <dbReference type="ChEBI" id="CHEBI:15562"/>
    </ligand>
</feature>
<feature type="binding site" evidence="12">
    <location>
        <position position="349"/>
    </location>
    <ligand>
        <name>Mg(2+)</name>
        <dbReference type="ChEBI" id="CHEBI:18420"/>
    </ligand>
</feature>
<feature type="site" description="Critical for catalysis" evidence="10">
    <location>
        <position position="254"/>
    </location>
</feature>
<evidence type="ECO:0000256" key="4">
    <source>
        <dbReference type="ARBA" id="ARBA00022842"/>
    </source>
</evidence>
<evidence type="ECO:0000256" key="1">
    <source>
        <dbReference type="ARBA" id="ARBA00022435"/>
    </source>
</evidence>
<dbReference type="GO" id="GO:0006097">
    <property type="term" value="P:glyoxylate cycle"/>
    <property type="evidence" value="ECO:0007669"/>
    <property type="project" value="UniProtKB-KW"/>
</dbReference>
<keyword evidence="4 12" id="KW-0460">Magnesium</keyword>
<evidence type="ECO:0000256" key="5">
    <source>
        <dbReference type="ARBA" id="ARBA00022857"/>
    </source>
</evidence>
<organism evidence="14 15">
    <name type="scientific">Nitratiruptor tergarcus DSM 16512</name>
    <dbReference type="NCBI Taxonomy" id="1069081"/>
    <lineage>
        <taxon>Bacteria</taxon>
        <taxon>Pseudomonadati</taxon>
        <taxon>Campylobacterota</taxon>
        <taxon>Epsilonproteobacteria</taxon>
        <taxon>Nautiliales</taxon>
        <taxon>Nitratiruptoraceae</taxon>
        <taxon>Nitratiruptor</taxon>
    </lineage>
</organism>
<dbReference type="STRING" id="1069081.SAMN05660197_1430"/>
<feature type="site" description="Critical for catalysis" evidence="10">
    <location>
        <position position="419"/>
    </location>
</feature>
<sequence>MAKAKVVWTKIDEAPALATYSLLPIVESFTKDSGVDIELRDISLAGRVIAEFSDRLPEDKKQADELAYLGELVLKPEANIIKLPNISASIPQLVATIKELQSQGYDIPDFPEEPKTAEEVELRNRFAKLLGSAVNPVLRQGNSDRRLSKAVKEYAKKFPHKMRPVSPDSKSYVAHMDKNDFYQNEQSFISDKDQTVKLVFEGKDGKTEVLKEVEVKKGEVFSAASLNRKTLREFYECVINDAKEKDILFSLHVKATMMKISDPVLFGDAIRVYFKELFDEYGKELEEIGFDPNNGLVDLENKLSKLPDGVQQDIKNKIQEILQKNARMYMVDSDAGITNLHAPNDVIIDASIPAVIKNGLQGWGPDGNTADTVITVPDRTYARMYKEIVSDIVKNGQYDPAKVGTVQNVGLMAKKAEEYGSHDKTFFPPEDGYIKTIDEDGNTLMCHEVEEGDIWRAYSAKDEAVVDWAKLAVRRAKESGYPIVFWLDSNRAHDANLIKKVVDVLRNEDLNGVEYHIMAPEKAMRYTLRRFRAGEGTISVTGNVLRDYLTDLFPIIEVGTSARTLSIVPLLAGGGVFETGAGGSAPKHVEQFLKEGHLRWDSLGEFMALVESLKLAVKQGASEKTTIIADALDRAVGKYLNNDKTPKRKVGELDNRGSHYYLATYWAEELASCGDSELEAKFAPVAQKLKENEEKILEEIRAAEGKPTDIGGYYHPDDEKASAAMRPSKTFNEIIDNI</sequence>
<dbReference type="Proteomes" id="UP000192602">
    <property type="component" value="Unassembled WGS sequence"/>
</dbReference>
<evidence type="ECO:0000313" key="15">
    <source>
        <dbReference type="Proteomes" id="UP000192602"/>
    </source>
</evidence>
<feature type="binding site" evidence="13">
    <location>
        <begin position="583"/>
        <end position="584"/>
    </location>
    <ligand>
        <name>NADP(+)</name>
        <dbReference type="ChEBI" id="CHEBI:58349"/>
    </ligand>
</feature>
<evidence type="ECO:0000256" key="3">
    <source>
        <dbReference type="ARBA" id="ARBA00022723"/>
    </source>
</evidence>
<evidence type="ECO:0000256" key="6">
    <source>
        <dbReference type="ARBA" id="ARBA00023002"/>
    </source>
</evidence>
<keyword evidence="6 9" id="KW-0560">Oxidoreductase</keyword>
<reference evidence="15" key="1">
    <citation type="submission" date="2017-04" db="EMBL/GenBank/DDBJ databases">
        <authorList>
            <person name="Varghese N."/>
            <person name="Submissions S."/>
        </authorList>
    </citation>
    <scope>NUCLEOTIDE SEQUENCE [LARGE SCALE GENOMIC DNA]</scope>
    <source>
        <strain evidence="15">DSM 16512</strain>
    </source>
</reference>
<dbReference type="Pfam" id="PF03971">
    <property type="entry name" value="IDH"/>
    <property type="match status" value="1"/>
</dbReference>
<evidence type="ECO:0000313" key="14">
    <source>
        <dbReference type="EMBL" id="SMC09611.1"/>
    </source>
</evidence>
<dbReference type="InterPro" id="IPR004436">
    <property type="entry name" value="Isocitrate_DH_NADP_mono"/>
</dbReference>
<evidence type="ECO:0000256" key="7">
    <source>
        <dbReference type="ARBA" id="ARBA00023554"/>
    </source>
</evidence>
<feature type="binding site" evidence="13">
    <location>
        <position position="135"/>
    </location>
    <ligand>
        <name>NADP(+)</name>
        <dbReference type="ChEBI" id="CHEBI:58349"/>
    </ligand>
</feature>
<keyword evidence="3 12" id="KW-0479">Metal-binding</keyword>
<dbReference type="GO" id="GO:0006099">
    <property type="term" value="P:tricarboxylic acid cycle"/>
    <property type="evidence" value="ECO:0007669"/>
    <property type="project" value="UniProtKB-KW"/>
</dbReference>
<dbReference type="GO" id="GO:0004450">
    <property type="term" value="F:isocitrate dehydrogenase (NADP+) activity"/>
    <property type="evidence" value="ECO:0007669"/>
    <property type="project" value="UniProtKB-EC"/>
</dbReference>
<feature type="binding site" evidence="13">
    <location>
        <position position="648"/>
    </location>
    <ligand>
        <name>NADP(+)</name>
        <dbReference type="ChEBI" id="CHEBI:58349"/>
    </ligand>
</feature>
<dbReference type="OrthoDB" id="9807643at2"/>
<keyword evidence="2 9" id="KW-0816">Tricarboxylic acid cycle</keyword>
<keyword evidence="5 9" id="KW-0521">NADP</keyword>
<keyword evidence="15" id="KW-1185">Reference proteome</keyword>
<proteinExistence type="inferred from homology"/>
<keyword evidence="1 9" id="KW-0329">Glyoxylate bypass</keyword>
<dbReference type="PANTHER" id="PTHR36999:SF1">
    <property type="entry name" value="ISOCITRATE DEHYDROGENASE (NADP(+))"/>
    <property type="match status" value="1"/>
</dbReference>
<feature type="binding site" evidence="13">
    <location>
        <position position="588"/>
    </location>
    <ligand>
        <name>NADP(+)</name>
        <dbReference type="ChEBI" id="CHEBI:58349"/>
    </ligand>
</feature>
<feature type="binding site" evidence="12">
    <location>
        <position position="547"/>
    </location>
    <ligand>
        <name>Mg(2+)</name>
        <dbReference type="ChEBI" id="CHEBI:18420"/>
    </ligand>
</feature>
<name>A0A1W1WTI1_9BACT</name>
<dbReference type="AlphaFoldDB" id="A0A1W1WTI1"/>
<feature type="binding site" evidence="12">
    <location>
        <position position="551"/>
    </location>
    <ligand>
        <name>Mg(2+)</name>
        <dbReference type="ChEBI" id="CHEBI:18420"/>
    </ligand>
</feature>
<evidence type="ECO:0000256" key="8">
    <source>
        <dbReference type="ARBA" id="ARBA00046318"/>
    </source>
</evidence>
<dbReference type="NCBIfam" id="TIGR00178">
    <property type="entry name" value="monomer_idh"/>
    <property type="match status" value="1"/>
</dbReference>
<dbReference type="RefSeq" id="WP_084275827.1">
    <property type="nucleotide sequence ID" value="NZ_AP026671.1"/>
</dbReference>
<gene>
    <name evidence="14" type="ORF">SAMN05660197_1430</name>
</gene>
<dbReference type="EMBL" id="FWWZ01000001">
    <property type="protein sequence ID" value="SMC09611.1"/>
    <property type="molecule type" value="Genomic_DNA"/>
</dbReference>
<evidence type="ECO:0000256" key="10">
    <source>
        <dbReference type="PIRSR" id="PIRSR009407-1"/>
    </source>
</evidence>
<evidence type="ECO:0000256" key="9">
    <source>
        <dbReference type="PIRNR" id="PIRNR009407"/>
    </source>
</evidence>
<feature type="binding site" evidence="11">
    <location>
        <position position="546"/>
    </location>
    <ligand>
        <name>D-threo-isocitrate</name>
        <dbReference type="ChEBI" id="CHEBI:15562"/>
    </ligand>
</feature>
<dbReference type="Gene3D" id="3.40.718.10">
    <property type="entry name" value="Isopropylmalate Dehydrogenase"/>
    <property type="match status" value="2"/>
</dbReference>
<accession>A0A1W1WTI1</accession>